<dbReference type="Gene3D" id="1.10.375.10">
    <property type="entry name" value="Human Immunodeficiency Virus Type 1 Capsid Protein"/>
    <property type="match status" value="1"/>
</dbReference>
<evidence type="ECO:0000256" key="2">
    <source>
        <dbReference type="ARBA" id="ARBA00022695"/>
    </source>
</evidence>
<evidence type="ECO:0000313" key="10">
    <source>
        <dbReference type="RefSeq" id="XP_053744702.1"/>
    </source>
</evidence>
<dbReference type="GO" id="GO:0003676">
    <property type="term" value="F:nucleic acid binding"/>
    <property type="evidence" value="ECO:0007669"/>
    <property type="project" value="InterPro"/>
</dbReference>
<dbReference type="Pfam" id="PF02093">
    <property type="entry name" value="Gag_p30"/>
    <property type="match status" value="1"/>
</dbReference>
<dbReference type="PANTHER" id="PTHR41694">
    <property type="entry name" value="ENDOGENOUS RETROVIRUS GROUP K MEMBER POL PROTEIN"/>
    <property type="match status" value="1"/>
</dbReference>
<dbReference type="AlphaFoldDB" id="A0A9W2UDQ1"/>
<accession>A0A9W2UDQ1</accession>
<dbReference type="GO" id="GO:0019068">
    <property type="term" value="P:virion assembly"/>
    <property type="evidence" value="ECO:0007669"/>
    <property type="project" value="InterPro"/>
</dbReference>
<dbReference type="Gene3D" id="1.10.340.70">
    <property type="match status" value="1"/>
</dbReference>
<protein>
    <submittedName>
        <fullName evidence="10">Uncharacterized protein LOC128772826</fullName>
    </submittedName>
</protein>
<evidence type="ECO:0000313" key="9">
    <source>
        <dbReference type="Proteomes" id="UP001165780"/>
    </source>
</evidence>
<evidence type="ECO:0000256" key="1">
    <source>
        <dbReference type="ARBA" id="ARBA00022679"/>
    </source>
</evidence>
<dbReference type="Gene3D" id="3.30.420.10">
    <property type="entry name" value="Ribonuclease H-like superfamily/Ribonuclease H"/>
    <property type="match status" value="1"/>
</dbReference>
<evidence type="ECO:0000256" key="4">
    <source>
        <dbReference type="ARBA" id="ARBA00022759"/>
    </source>
</evidence>
<dbReference type="InterPro" id="IPR036397">
    <property type="entry name" value="RNaseH_sf"/>
</dbReference>
<dbReference type="PROSITE" id="PS50879">
    <property type="entry name" value="RNASE_H_1"/>
    <property type="match status" value="1"/>
</dbReference>
<keyword evidence="4" id="KW-0255">Endonuclease</keyword>
<feature type="region of interest" description="Disordered" evidence="7">
    <location>
        <begin position="455"/>
        <end position="483"/>
    </location>
</feature>
<keyword evidence="2" id="KW-0548">Nucleotidyltransferase</keyword>
<keyword evidence="5" id="KW-0378">Hydrolase</keyword>
<dbReference type="InterPro" id="IPR012337">
    <property type="entry name" value="RNaseH-like_sf"/>
</dbReference>
<evidence type="ECO:0000256" key="5">
    <source>
        <dbReference type="ARBA" id="ARBA00022801"/>
    </source>
</evidence>
<proteinExistence type="predicted"/>
<keyword evidence="6" id="KW-0695">RNA-directed DNA polymerase</keyword>
<organism evidence="9 10">
    <name type="scientific">Panthera pardus</name>
    <name type="common">Leopard</name>
    <name type="synonym">Felis pardus</name>
    <dbReference type="NCBI Taxonomy" id="9691"/>
    <lineage>
        <taxon>Eukaryota</taxon>
        <taxon>Metazoa</taxon>
        <taxon>Chordata</taxon>
        <taxon>Craniata</taxon>
        <taxon>Vertebrata</taxon>
        <taxon>Euteleostomi</taxon>
        <taxon>Mammalia</taxon>
        <taxon>Eutheria</taxon>
        <taxon>Laurasiatheria</taxon>
        <taxon>Carnivora</taxon>
        <taxon>Feliformia</taxon>
        <taxon>Felidae</taxon>
        <taxon>Pantherinae</taxon>
        <taxon>Panthera</taxon>
    </lineage>
</organism>
<dbReference type="Pfam" id="PF17921">
    <property type="entry name" value="Integrase_H2C2"/>
    <property type="match status" value="1"/>
</dbReference>
<keyword evidence="3" id="KW-0540">Nuclease</keyword>
<name>A0A9W2UDQ1_PANPR</name>
<dbReference type="InterPro" id="IPR008919">
    <property type="entry name" value="Retrov_capsid_N"/>
</dbReference>
<evidence type="ECO:0000259" key="8">
    <source>
        <dbReference type="PROSITE" id="PS50879"/>
    </source>
</evidence>
<dbReference type="SUPFAM" id="SSF47943">
    <property type="entry name" value="Retrovirus capsid protein, N-terminal core domain"/>
    <property type="match status" value="1"/>
</dbReference>
<dbReference type="GeneID" id="128772826"/>
<evidence type="ECO:0000256" key="3">
    <source>
        <dbReference type="ARBA" id="ARBA00022722"/>
    </source>
</evidence>
<dbReference type="Pfam" id="PF00075">
    <property type="entry name" value="RNase_H"/>
    <property type="match status" value="1"/>
</dbReference>
<evidence type="ECO:0000256" key="7">
    <source>
        <dbReference type="SAM" id="MobiDB-lite"/>
    </source>
</evidence>
<dbReference type="RefSeq" id="XP_053744702.1">
    <property type="nucleotide sequence ID" value="XM_053888727.1"/>
</dbReference>
<dbReference type="GO" id="GO:0003964">
    <property type="term" value="F:RNA-directed DNA polymerase activity"/>
    <property type="evidence" value="ECO:0007669"/>
    <property type="project" value="UniProtKB-KW"/>
</dbReference>
<keyword evidence="9" id="KW-1185">Reference proteome</keyword>
<evidence type="ECO:0000256" key="6">
    <source>
        <dbReference type="ARBA" id="ARBA00022918"/>
    </source>
</evidence>
<dbReference type="InterPro" id="IPR002156">
    <property type="entry name" value="RNaseH_domain"/>
</dbReference>
<feature type="domain" description="RNase H type-1" evidence="8">
    <location>
        <begin position="100"/>
        <end position="246"/>
    </location>
</feature>
<dbReference type="InterPro" id="IPR041588">
    <property type="entry name" value="Integrase_H2C2"/>
</dbReference>
<dbReference type="PANTHER" id="PTHR41694:SF5">
    <property type="entry name" value="RIBONUCLEASE H"/>
    <property type="match status" value="1"/>
</dbReference>
<gene>
    <name evidence="10" type="primary">LOC128772826</name>
</gene>
<dbReference type="Proteomes" id="UP001165780">
    <property type="component" value="Unplaced"/>
</dbReference>
<dbReference type="GO" id="GO:0004523">
    <property type="term" value="F:RNA-DNA hybrid ribonuclease activity"/>
    <property type="evidence" value="ECO:0007669"/>
    <property type="project" value="InterPro"/>
</dbReference>
<dbReference type="InterPro" id="IPR003036">
    <property type="entry name" value="Gag_P30"/>
</dbReference>
<dbReference type="CDD" id="cd09273">
    <property type="entry name" value="RNase_HI_RT_Bel"/>
    <property type="match status" value="1"/>
</dbReference>
<sequence>MFTHQPTWDDCQQLLRILFTTEERERIQLEARKLVPGDDGQPTANLDLINAAFPLTRPPQDGWDYNTAEDPDLDTPLHDCAEILAQVHGVREDLQDHPLPDAEVTWFTDGSSFVHQGQRYVGAAVTTETETVWAEPLPAGTSAQRAELVALTKAMTLGKDKKLNVYTDSRYAFAMAHTHGAIYRERGLLTVEGKTIKNKEEILALLKALWLPKRLAIIHCPGHQKLVTPVARGNNLADQVARESALQVDCALMTTLPDPGSASLPENPAYTKEDLNWIQKLPLTQCLNGWWRAADCSIILPEEMGNKVLSKMHRATHMGTRKMQDLIRHARITIKDSRTKIEQIVTSCKACQLTNATNHGKNPGSRTRGTKPGAYWEVDFTESIGLLPGSITPTPDQLIPLRFEKTSCQKPTPPGRLTRAVCREWLVQCWRAGRAKGGTVVTRCGDYRKHYYPGLEEQREEVVSPEPLGPEEQPPKPQNKEAL</sequence>
<reference evidence="10" key="1">
    <citation type="submission" date="2025-08" db="UniProtKB">
        <authorList>
            <consortium name="RefSeq"/>
        </authorList>
    </citation>
    <scope>IDENTIFICATION</scope>
    <source>
        <tissue evidence="10">Whole blood</tissue>
    </source>
</reference>
<keyword evidence="1" id="KW-0808">Transferase</keyword>
<dbReference type="SUPFAM" id="SSF53098">
    <property type="entry name" value="Ribonuclease H-like"/>
    <property type="match status" value="1"/>
</dbReference>